<gene>
    <name evidence="1" type="ORF">AMECASPLE_014372</name>
</gene>
<keyword evidence="2" id="KW-1185">Reference proteome</keyword>
<protein>
    <submittedName>
        <fullName evidence="1">Uncharacterized protein</fullName>
    </submittedName>
</protein>
<evidence type="ECO:0000313" key="2">
    <source>
        <dbReference type="Proteomes" id="UP001469553"/>
    </source>
</evidence>
<evidence type="ECO:0000313" key="1">
    <source>
        <dbReference type="EMBL" id="MEQ2279931.1"/>
    </source>
</evidence>
<organism evidence="1 2">
    <name type="scientific">Ameca splendens</name>
    <dbReference type="NCBI Taxonomy" id="208324"/>
    <lineage>
        <taxon>Eukaryota</taxon>
        <taxon>Metazoa</taxon>
        <taxon>Chordata</taxon>
        <taxon>Craniata</taxon>
        <taxon>Vertebrata</taxon>
        <taxon>Euteleostomi</taxon>
        <taxon>Actinopterygii</taxon>
        <taxon>Neopterygii</taxon>
        <taxon>Teleostei</taxon>
        <taxon>Neoteleostei</taxon>
        <taxon>Acanthomorphata</taxon>
        <taxon>Ovalentaria</taxon>
        <taxon>Atherinomorphae</taxon>
        <taxon>Cyprinodontiformes</taxon>
        <taxon>Goodeidae</taxon>
        <taxon>Ameca</taxon>
    </lineage>
</organism>
<proteinExistence type="predicted"/>
<dbReference type="Proteomes" id="UP001469553">
    <property type="component" value="Unassembled WGS sequence"/>
</dbReference>
<reference evidence="1 2" key="1">
    <citation type="submission" date="2021-06" db="EMBL/GenBank/DDBJ databases">
        <authorList>
            <person name="Palmer J.M."/>
        </authorList>
    </citation>
    <scope>NUCLEOTIDE SEQUENCE [LARGE SCALE GENOMIC DNA]</scope>
    <source>
        <strain evidence="1 2">AS_MEX2019</strain>
        <tissue evidence="1">Muscle</tissue>
    </source>
</reference>
<comment type="caution">
    <text evidence="1">The sequence shown here is derived from an EMBL/GenBank/DDBJ whole genome shotgun (WGS) entry which is preliminary data.</text>
</comment>
<name>A0ABV0XES3_9TELE</name>
<accession>A0ABV0XES3</accession>
<sequence>MCSRGNKLFFYNQEQLINISKTHTIVKLQPQIPDELKRRHHGRRAGAKRTSPQLLQELLDKLDPLTDCHHSNIWAQVEVRRPVGSSGGPPSVSSLVASIEEPKEPLAMLMPVSVSGPVASQLHQVINQTSLCGHKFVALQPQSG</sequence>
<dbReference type="EMBL" id="JAHRIP010000973">
    <property type="protein sequence ID" value="MEQ2279931.1"/>
    <property type="molecule type" value="Genomic_DNA"/>
</dbReference>